<proteinExistence type="inferred from homology"/>
<feature type="domain" description="Tyrosine-protein phosphatase" evidence="11">
    <location>
        <begin position="27"/>
        <end position="168"/>
    </location>
</feature>
<comment type="catalytic activity">
    <reaction evidence="8">
        <text>O-phospho-L-seryl-[protein] + H2O = L-seryl-[protein] + phosphate</text>
        <dbReference type="Rhea" id="RHEA:20629"/>
        <dbReference type="Rhea" id="RHEA-COMP:9863"/>
        <dbReference type="Rhea" id="RHEA-COMP:11604"/>
        <dbReference type="ChEBI" id="CHEBI:15377"/>
        <dbReference type="ChEBI" id="CHEBI:29999"/>
        <dbReference type="ChEBI" id="CHEBI:43474"/>
        <dbReference type="ChEBI" id="CHEBI:83421"/>
        <dbReference type="EC" id="3.1.3.16"/>
    </reaction>
</comment>
<evidence type="ECO:0008006" key="15">
    <source>
        <dbReference type="Google" id="ProtNLM"/>
    </source>
</evidence>
<name>A0AAD5ZAY3_9POAL</name>
<dbReference type="GO" id="GO:0043409">
    <property type="term" value="P:negative regulation of MAPK cascade"/>
    <property type="evidence" value="ECO:0007669"/>
    <property type="project" value="TreeGrafter"/>
</dbReference>
<dbReference type="SUPFAM" id="SSF52799">
    <property type="entry name" value="(Phosphotyrosine protein) phosphatases II"/>
    <property type="match status" value="1"/>
</dbReference>
<comment type="catalytic activity">
    <reaction evidence="9">
        <text>O-phospho-L-threonyl-[protein] + H2O = L-threonyl-[protein] + phosphate</text>
        <dbReference type="Rhea" id="RHEA:47004"/>
        <dbReference type="Rhea" id="RHEA-COMP:11060"/>
        <dbReference type="Rhea" id="RHEA-COMP:11605"/>
        <dbReference type="ChEBI" id="CHEBI:15377"/>
        <dbReference type="ChEBI" id="CHEBI:30013"/>
        <dbReference type="ChEBI" id="CHEBI:43474"/>
        <dbReference type="ChEBI" id="CHEBI:61977"/>
        <dbReference type="EC" id="3.1.3.16"/>
    </reaction>
</comment>
<protein>
    <recommendedName>
        <fullName evidence="15">Protein-tyrosine-phosphatase</fullName>
    </recommendedName>
</protein>
<dbReference type="Pfam" id="PF00782">
    <property type="entry name" value="DSPc"/>
    <property type="match status" value="1"/>
</dbReference>
<dbReference type="EMBL" id="JAMRDG010000002">
    <property type="protein sequence ID" value="KAJ3690172.1"/>
    <property type="molecule type" value="Genomic_DNA"/>
</dbReference>
<evidence type="ECO:0000256" key="5">
    <source>
        <dbReference type="ARBA" id="ARBA00022801"/>
    </source>
</evidence>
<dbReference type="Proteomes" id="UP001210211">
    <property type="component" value="Unassembled WGS sequence"/>
</dbReference>
<dbReference type="GO" id="GO:0005737">
    <property type="term" value="C:cytoplasm"/>
    <property type="evidence" value="ECO:0007669"/>
    <property type="project" value="UniProtKB-SubCell"/>
</dbReference>
<evidence type="ECO:0000256" key="6">
    <source>
        <dbReference type="ARBA" id="ARBA00022912"/>
    </source>
</evidence>
<reference evidence="13 14" key="1">
    <citation type="journal article" date="2022" name="Cell">
        <title>Repeat-based holocentromeres influence genome architecture and karyotype evolution.</title>
        <authorList>
            <person name="Hofstatter P.G."/>
            <person name="Thangavel G."/>
            <person name="Lux T."/>
            <person name="Neumann P."/>
            <person name="Vondrak T."/>
            <person name="Novak P."/>
            <person name="Zhang M."/>
            <person name="Costa L."/>
            <person name="Castellani M."/>
            <person name="Scott A."/>
            <person name="Toegelov H."/>
            <person name="Fuchs J."/>
            <person name="Mata-Sucre Y."/>
            <person name="Dias Y."/>
            <person name="Vanzela A.L.L."/>
            <person name="Huettel B."/>
            <person name="Almeida C.C.S."/>
            <person name="Simkova H."/>
            <person name="Souza G."/>
            <person name="Pedrosa-Harand A."/>
            <person name="Macas J."/>
            <person name="Mayer K.F.X."/>
            <person name="Houben A."/>
            <person name="Marques A."/>
        </authorList>
    </citation>
    <scope>NUCLEOTIDE SEQUENCE [LARGE SCALE GENOMIC DNA]</scope>
    <source>
        <strain evidence="13">RhyTen1mFocal</strain>
    </source>
</reference>
<keyword evidence="14" id="KW-1185">Reference proteome</keyword>
<dbReference type="InterPro" id="IPR020422">
    <property type="entry name" value="TYR_PHOSPHATASE_DUAL_dom"/>
</dbReference>
<dbReference type="PANTHER" id="PTHR10159">
    <property type="entry name" value="DUAL SPECIFICITY PROTEIN PHOSPHATASE"/>
    <property type="match status" value="1"/>
</dbReference>
<evidence type="ECO:0000313" key="14">
    <source>
        <dbReference type="Proteomes" id="UP001210211"/>
    </source>
</evidence>
<keyword evidence="6" id="KW-0904">Protein phosphatase</keyword>
<dbReference type="InterPro" id="IPR000387">
    <property type="entry name" value="Tyr_Pase_dom"/>
</dbReference>
<evidence type="ECO:0000256" key="3">
    <source>
        <dbReference type="ARBA" id="ARBA00008601"/>
    </source>
</evidence>
<keyword evidence="4" id="KW-0963">Cytoplasm</keyword>
<dbReference type="PANTHER" id="PTHR10159:SF511">
    <property type="entry name" value="DUAL SPECIFICITY PROTEIN PHOSPHATASE 1"/>
    <property type="match status" value="1"/>
</dbReference>
<evidence type="ECO:0000313" key="13">
    <source>
        <dbReference type="EMBL" id="KAJ3690172.1"/>
    </source>
</evidence>
<dbReference type="InterPro" id="IPR029021">
    <property type="entry name" value="Prot-tyrosine_phosphatase-like"/>
</dbReference>
<accession>A0AAD5ZAY3</accession>
<keyword evidence="7" id="KW-0539">Nucleus</keyword>
<dbReference type="CDD" id="cd14498">
    <property type="entry name" value="DSP"/>
    <property type="match status" value="1"/>
</dbReference>
<dbReference type="PROSITE" id="PS50054">
    <property type="entry name" value="TYR_PHOSPHATASE_DUAL"/>
    <property type="match status" value="1"/>
</dbReference>
<dbReference type="FunFam" id="3.90.190.10:FF:000056">
    <property type="entry name" value="Dual specificity phosphatase 12"/>
    <property type="match status" value="1"/>
</dbReference>
<evidence type="ECO:0000256" key="2">
    <source>
        <dbReference type="ARBA" id="ARBA00004496"/>
    </source>
</evidence>
<dbReference type="PRINTS" id="PR01908">
    <property type="entry name" value="ADSPHPHTASE"/>
</dbReference>
<evidence type="ECO:0000256" key="9">
    <source>
        <dbReference type="ARBA" id="ARBA00048336"/>
    </source>
</evidence>
<comment type="subcellular location">
    <subcellularLocation>
        <location evidence="2">Cytoplasm</location>
    </subcellularLocation>
    <subcellularLocation>
        <location evidence="1">Nucleus</location>
    </subcellularLocation>
</comment>
<evidence type="ECO:0000256" key="10">
    <source>
        <dbReference type="ARBA" id="ARBA00051722"/>
    </source>
</evidence>
<dbReference type="GO" id="GO:0004722">
    <property type="term" value="F:protein serine/threonine phosphatase activity"/>
    <property type="evidence" value="ECO:0007669"/>
    <property type="project" value="UniProtKB-EC"/>
</dbReference>
<evidence type="ECO:0000259" key="12">
    <source>
        <dbReference type="PROSITE" id="PS50056"/>
    </source>
</evidence>
<organism evidence="13 14">
    <name type="scientific">Rhynchospora tenuis</name>
    <dbReference type="NCBI Taxonomy" id="198213"/>
    <lineage>
        <taxon>Eukaryota</taxon>
        <taxon>Viridiplantae</taxon>
        <taxon>Streptophyta</taxon>
        <taxon>Embryophyta</taxon>
        <taxon>Tracheophyta</taxon>
        <taxon>Spermatophyta</taxon>
        <taxon>Magnoliopsida</taxon>
        <taxon>Liliopsida</taxon>
        <taxon>Poales</taxon>
        <taxon>Cyperaceae</taxon>
        <taxon>Cyperoideae</taxon>
        <taxon>Rhynchosporeae</taxon>
        <taxon>Rhynchospora</taxon>
    </lineage>
</organism>
<evidence type="ECO:0000256" key="7">
    <source>
        <dbReference type="ARBA" id="ARBA00023242"/>
    </source>
</evidence>
<evidence type="ECO:0000259" key="11">
    <source>
        <dbReference type="PROSITE" id="PS50054"/>
    </source>
</evidence>
<dbReference type="PROSITE" id="PS50056">
    <property type="entry name" value="TYR_PHOSPHATASE_2"/>
    <property type="match status" value="1"/>
</dbReference>
<evidence type="ECO:0000256" key="4">
    <source>
        <dbReference type="ARBA" id="ARBA00022490"/>
    </source>
</evidence>
<comment type="similarity">
    <text evidence="3">Belongs to the protein-tyrosine phosphatase family. Non-receptor class dual specificity subfamily.</text>
</comment>
<evidence type="ECO:0000256" key="1">
    <source>
        <dbReference type="ARBA" id="ARBA00004123"/>
    </source>
</evidence>
<gene>
    <name evidence="13" type="ORF">LUZ61_019336</name>
</gene>
<keyword evidence="5" id="KW-0378">Hydrolase</keyword>
<dbReference type="InterPro" id="IPR000340">
    <property type="entry name" value="Dual-sp_phosphatase_cat-dom"/>
</dbReference>
<dbReference type="GO" id="GO:0005634">
    <property type="term" value="C:nucleus"/>
    <property type="evidence" value="ECO:0007669"/>
    <property type="project" value="UniProtKB-SubCell"/>
</dbReference>
<dbReference type="AlphaFoldDB" id="A0AAD5ZAY3"/>
<comment type="catalytic activity">
    <reaction evidence="10">
        <text>O-phospho-L-tyrosyl-[protein] + H2O = L-tyrosyl-[protein] + phosphate</text>
        <dbReference type="Rhea" id="RHEA:10684"/>
        <dbReference type="Rhea" id="RHEA-COMP:10136"/>
        <dbReference type="Rhea" id="RHEA-COMP:20101"/>
        <dbReference type="ChEBI" id="CHEBI:15377"/>
        <dbReference type="ChEBI" id="CHEBI:43474"/>
        <dbReference type="ChEBI" id="CHEBI:46858"/>
        <dbReference type="ChEBI" id="CHEBI:61978"/>
        <dbReference type="EC" id="3.1.3.48"/>
    </reaction>
</comment>
<dbReference type="SMART" id="SM00195">
    <property type="entry name" value="DSPc"/>
    <property type="match status" value="1"/>
</dbReference>
<feature type="domain" description="Tyrosine specific protein phosphatases" evidence="12">
    <location>
        <begin position="89"/>
        <end position="146"/>
    </location>
</feature>
<comment type="caution">
    <text evidence="13">The sequence shown here is derived from an EMBL/GenBank/DDBJ whole genome shotgun (WGS) entry which is preliminary data.</text>
</comment>
<sequence length="170" mass="19120">MDEAVRKRVQALLEAMFAARIAKEDNLPCLIDQGLYLGSVGAALNKDKLKELNITHVLTVARSLQPAYPNEFIYKKIDVLDSPETRLEDYFEECINFIDEAIRTGGNVLVHCFAGRSRSVTIVVAYLMKKHRMTREAAFSLVISKRTLAAPNSGFIRQLDNFEKSLGLTK</sequence>
<dbReference type="GO" id="GO:0033550">
    <property type="term" value="F:MAP kinase tyrosine phosphatase activity"/>
    <property type="evidence" value="ECO:0007669"/>
    <property type="project" value="TreeGrafter"/>
</dbReference>
<dbReference type="GO" id="GO:0008330">
    <property type="term" value="F:protein tyrosine/threonine phosphatase activity"/>
    <property type="evidence" value="ECO:0007669"/>
    <property type="project" value="TreeGrafter"/>
</dbReference>
<evidence type="ECO:0000256" key="8">
    <source>
        <dbReference type="ARBA" id="ARBA00047761"/>
    </source>
</evidence>
<dbReference type="GO" id="GO:0017017">
    <property type="term" value="F:MAP kinase tyrosine/serine/threonine phosphatase activity"/>
    <property type="evidence" value="ECO:0007669"/>
    <property type="project" value="TreeGrafter"/>
</dbReference>
<dbReference type="Gene3D" id="3.90.190.10">
    <property type="entry name" value="Protein tyrosine phosphatase superfamily"/>
    <property type="match status" value="1"/>
</dbReference>